<gene>
    <name evidence="1" type="ORF">RDB_LOCUS1494</name>
</gene>
<dbReference type="AlphaFoldDB" id="A0A8H3A4U0"/>
<proteinExistence type="predicted"/>
<dbReference type="Proteomes" id="UP000663841">
    <property type="component" value="Unassembled WGS sequence"/>
</dbReference>
<sequence>MLTVPNPSMHLAIEQWEEAGVSLHKALARYLELSNSLDYLPVDNEIRSMNLTPRIDSALGSLQTTVNKQIPQIRSTLSQMRNKLCSSFHRLPEDVLSDIFVHVVALYIDPYRHRDPRSMKYCCIDIYCGLSKLVGVCTMWRRVALNRGTLWTVVPFFRSPIASFDWQRIMELAIPRAGGADLNLVADGFWSPDDIFHLGTYIARFRTVNIFTEYFGATGDILEVLASQHQTESVALSRLSISIPYSHSRRLPMITDYVFQSNSEQLQFQKIFERLSLLQLKGSLLRWDVLSFSDRLITLCLKEISLGYDSEIALMLKALTSATQLRELTLIRITTFNDPLPHRDLSESSKISLPSLRSLLIQDVYFNTLRFLLLAVQSGSHLLSIVFTRKTLHNNYYEGSSSENTDITRMCELLRSTPVHALLIDGETWDNESQVVTTWQLGRLLEALPALNTFWANMWYFDDLYCKSLQRPRECEGSSFPPLVNLYITCVEFPDPNAFKRVVDSYSSSIQRVALGGPSSLITKAQVDWDPPGSEEELVAWLRENVPEFIRTGRSFEPPEFRQISWQLW</sequence>
<evidence type="ECO:0008006" key="3">
    <source>
        <dbReference type="Google" id="ProtNLM"/>
    </source>
</evidence>
<name>A0A8H3A4U0_9AGAM</name>
<comment type="caution">
    <text evidence="1">The sequence shown here is derived from an EMBL/GenBank/DDBJ whole genome shotgun (WGS) entry which is preliminary data.</text>
</comment>
<evidence type="ECO:0000313" key="1">
    <source>
        <dbReference type="EMBL" id="CAE6395400.1"/>
    </source>
</evidence>
<organism evidence="1 2">
    <name type="scientific">Rhizoctonia solani</name>
    <dbReference type="NCBI Taxonomy" id="456999"/>
    <lineage>
        <taxon>Eukaryota</taxon>
        <taxon>Fungi</taxon>
        <taxon>Dikarya</taxon>
        <taxon>Basidiomycota</taxon>
        <taxon>Agaricomycotina</taxon>
        <taxon>Agaricomycetes</taxon>
        <taxon>Cantharellales</taxon>
        <taxon>Ceratobasidiaceae</taxon>
        <taxon>Rhizoctonia</taxon>
    </lineage>
</organism>
<reference evidence="1" key="1">
    <citation type="submission" date="2021-01" db="EMBL/GenBank/DDBJ databases">
        <authorList>
            <person name="Kaushik A."/>
        </authorList>
    </citation>
    <scope>NUCLEOTIDE SEQUENCE</scope>
    <source>
        <strain evidence="1">AG3-T5</strain>
    </source>
</reference>
<accession>A0A8H3A4U0</accession>
<dbReference type="EMBL" id="CAJMWW010000003">
    <property type="protein sequence ID" value="CAE6395400.1"/>
    <property type="molecule type" value="Genomic_DNA"/>
</dbReference>
<protein>
    <recommendedName>
        <fullName evidence="3">F-box domain-containing protein</fullName>
    </recommendedName>
</protein>
<evidence type="ECO:0000313" key="2">
    <source>
        <dbReference type="Proteomes" id="UP000663841"/>
    </source>
</evidence>